<accession>A0ABY1Y2K2</accession>
<evidence type="ECO:0000256" key="2">
    <source>
        <dbReference type="ARBA" id="ARBA00022801"/>
    </source>
</evidence>
<dbReference type="Pfam" id="PF00293">
    <property type="entry name" value="NUDIX"/>
    <property type="match status" value="1"/>
</dbReference>
<name>A0ABY1Y2K2_9HYPH</name>
<dbReference type="InterPro" id="IPR020084">
    <property type="entry name" value="NUDIX_hydrolase_CS"/>
</dbReference>
<proteinExistence type="predicted"/>
<reference evidence="4 5" key="1">
    <citation type="submission" date="2019-02" db="EMBL/GenBank/DDBJ databases">
        <title>Current taxonomic status of genus Agrobacterium and description of Agrobacterium cavarae sp. nov. isolated from maize roots.</title>
        <authorList>
            <person name="Flores-Felix J.D."/>
            <person name="Menendez E."/>
            <person name="Ramirez-Bahena M.H."/>
            <person name="Garcia-Fraile P."/>
            <person name="Velazquez E."/>
        </authorList>
    </citation>
    <scope>NUCLEOTIDE SEQUENCE [LARGE SCALE GENOMIC DNA]</scope>
    <source>
        <strain evidence="4 5">RZME10</strain>
    </source>
</reference>
<evidence type="ECO:0000313" key="5">
    <source>
        <dbReference type="Proteomes" id="UP000294239"/>
    </source>
</evidence>
<dbReference type="SUPFAM" id="SSF55811">
    <property type="entry name" value="Nudix"/>
    <property type="match status" value="1"/>
</dbReference>
<evidence type="ECO:0000313" key="4">
    <source>
        <dbReference type="EMBL" id="TBN08321.1"/>
    </source>
</evidence>
<protein>
    <submittedName>
        <fullName evidence="4">NUDIX domain-containing protein</fullName>
    </submittedName>
</protein>
<evidence type="ECO:0000256" key="1">
    <source>
        <dbReference type="ARBA" id="ARBA00001946"/>
    </source>
</evidence>
<sequence length="139" mass="15680">MEKVCPVVCRETSSGWQVLGFIHPSAGKQFVKGTVEQGENLEDAAKRELEEESGLIVGSRMIFLGTGLIGLGSVSWHFFGHLEKSLPDSWDHVTTDDHGHTFSYFWHPLEQPLGSGWHVTFHEAFAFFRPRIRQLGWGL</sequence>
<organism evidence="4 5">
    <name type="scientific">Agrobacterium cavarae</name>
    <dbReference type="NCBI Taxonomy" id="2528239"/>
    <lineage>
        <taxon>Bacteria</taxon>
        <taxon>Pseudomonadati</taxon>
        <taxon>Pseudomonadota</taxon>
        <taxon>Alphaproteobacteria</taxon>
        <taxon>Hyphomicrobiales</taxon>
        <taxon>Rhizobiaceae</taxon>
        <taxon>Rhizobium/Agrobacterium group</taxon>
        <taxon>Agrobacterium</taxon>
    </lineage>
</organism>
<dbReference type="Gene3D" id="3.90.79.10">
    <property type="entry name" value="Nucleoside Triphosphate Pyrophosphohydrolase"/>
    <property type="match status" value="1"/>
</dbReference>
<dbReference type="PROSITE" id="PS51462">
    <property type="entry name" value="NUDIX"/>
    <property type="match status" value="1"/>
</dbReference>
<dbReference type="GeneID" id="301043985"/>
<dbReference type="EMBL" id="SISF01000034">
    <property type="protein sequence ID" value="TBN08321.1"/>
    <property type="molecule type" value="Genomic_DNA"/>
</dbReference>
<gene>
    <name evidence="4" type="ORF">EYC79_22620</name>
</gene>
<keyword evidence="5" id="KW-1185">Reference proteome</keyword>
<evidence type="ECO:0000259" key="3">
    <source>
        <dbReference type="PROSITE" id="PS51462"/>
    </source>
</evidence>
<comment type="cofactor">
    <cofactor evidence="1">
        <name>Mg(2+)</name>
        <dbReference type="ChEBI" id="CHEBI:18420"/>
    </cofactor>
</comment>
<comment type="caution">
    <text evidence="4">The sequence shown here is derived from an EMBL/GenBank/DDBJ whole genome shotgun (WGS) entry which is preliminary data.</text>
</comment>
<dbReference type="InterPro" id="IPR000086">
    <property type="entry name" value="NUDIX_hydrolase_dom"/>
</dbReference>
<dbReference type="RefSeq" id="WP_130979577.1">
    <property type="nucleotide sequence ID" value="NZ_SISF01000034.1"/>
</dbReference>
<dbReference type="Proteomes" id="UP000294239">
    <property type="component" value="Unassembled WGS sequence"/>
</dbReference>
<feature type="domain" description="Nudix hydrolase" evidence="3">
    <location>
        <begin position="1"/>
        <end position="129"/>
    </location>
</feature>
<dbReference type="PROSITE" id="PS00893">
    <property type="entry name" value="NUDIX_BOX"/>
    <property type="match status" value="1"/>
</dbReference>
<keyword evidence="2" id="KW-0378">Hydrolase</keyword>
<dbReference type="InterPro" id="IPR015797">
    <property type="entry name" value="NUDIX_hydrolase-like_dom_sf"/>
</dbReference>